<evidence type="ECO:0000259" key="1">
    <source>
        <dbReference type="Pfam" id="PF03572"/>
    </source>
</evidence>
<dbReference type="PROSITE" id="PS51257">
    <property type="entry name" value="PROKAR_LIPOPROTEIN"/>
    <property type="match status" value="1"/>
</dbReference>
<organism evidence="4 5">
    <name type="scientific">Chitinophaga terrae</name>
    <name type="common">ex Kim and Jung 2007</name>
    <dbReference type="NCBI Taxonomy" id="408074"/>
    <lineage>
        <taxon>Bacteria</taxon>
        <taxon>Pseudomonadati</taxon>
        <taxon>Bacteroidota</taxon>
        <taxon>Chitinophagia</taxon>
        <taxon>Chitinophagales</taxon>
        <taxon>Chitinophagaceae</taxon>
        <taxon>Chitinophaga</taxon>
    </lineage>
</organism>
<dbReference type="SUPFAM" id="SSF50156">
    <property type="entry name" value="PDZ domain-like"/>
    <property type="match status" value="1"/>
</dbReference>
<evidence type="ECO:0000259" key="2">
    <source>
        <dbReference type="Pfam" id="PF17820"/>
    </source>
</evidence>
<dbReference type="Pfam" id="PF18294">
    <property type="entry name" value="Pept_S41_N"/>
    <property type="match status" value="1"/>
</dbReference>
<name>A0A1H4EUA0_9BACT</name>
<dbReference type="STRING" id="408074.SAMN05660909_03961"/>
<dbReference type="EMBL" id="FNRL01000020">
    <property type="protein sequence ID" value="SEA88496.1"/>
    <property type="molecule type" value="Genomic_DNA"/>
</dbReference>
<dbReference type="InterPro" id="IPR036034">
    <property type="entry name" value="PDZ_sf"/>
</dbReference>
<dbReference type="InterPro" id="IPR041489">
    <property type="entry name" value="PDZ_6"/>
</dbReference>
<sequence length="464" mass="50841">MQSFVKVLSPFIVLLMLSSCSKKDALPEPYPTDSLGKINRWVLDSMRRFYYWSGEIPAKPDYSLSPELFFKSLLSVNDRFSHISGPNVPPASNAYFTYGLQYAFLQVPDLDHYIGVVTLVNKGGGAEQAGFKRGSYFTKVNGEYVTDKNMQKVNQLLNNRGSLQLTVASYTGNSWRDGDSKPVSPGFRNEDPVYYTRVFSGTAGKTGYLYYSSFNEAYDGSLLAAFTKFKNEGINDLIVDLRYNAGGSVASCAKLAGMIASGLNGGEVFAIFQGNSGEGRSSHSLQNILNTSGNPAGRQFADLQSRQLQLNRIFILTTNATVSAAEMLVNNLKPFINVIQVGEKTTGKDEASFTIADGRVPRQVDWVIQPIVYKLFNRNNEGNYAGGLVPQQVVDETSQLPLEDIGTGKDALIRKALEMIYGAGYTGEPADLRMAPLHPAIRARAVYRSAVEQAANAAPVLLRQ</sequence>
<dbReference type="Proteomes" id="UP000199656">
    <property type="component" value="Unassembled WGS sequence"/>
</dbReference>
<proteinExistence type="predicted"/>
<dbReference type="Gene3D" id="2.30.42.10">
    <property type="match status" value="1"/>
</dbReference>
<feature type="domain" description="Tail specific protease" evidence="1">
    <location>
        <begin position="205"/>
        <end position="351"/>
    </location>
</feature>
<feature type="domain" description="PDZ" evidence="2">
    <location>
        <begin position="116"/>
        <end position="166"/>
    </location>
</feature>
<dbReference type="AlphaFoldDB" id="A0A1H4EUA0"/>
<dbReference type="InterPro" id="IPR041613">
    <property type="entry name" value="Pept_S41_N"/>
</dbReference>
<evidence type="ECO:0000313" key="5">
    <source>
        <dbReference type="Proteomes" id="UP000199656"/>
    </source>
</evidence>
<dbReference type="SUPFAM" id="SSF52096">
    <property type="entry name" value="ClpP/crotonase"/>
    <property type="match status" value="1"/>
</dbReference>
<dbReference type="Gene3D" id="3.30.750.170">
    <property type="match status" value="1"/>
</dbReference>
<dbReference type="PANTHER" id="PTHR32060">
    <property type="entry name" value="TAIL-SPECIFIC PROTEASE"/>
    <property type="match status" value="1"/>
</dbReference>
<dbReference type="GO" id="GO:0008236">
    <property type="term" value="F:serine-type peptidase activity"/>
    <property type="evidence" value="ECO:0007669"/>
    <property type="project" value="InterPro"/>
</dbReference>
<accession>A0A1H4EUA0</accession>
<dbReference type="RefSeq" id="WP_139170302.1">
    <property type="nucleotide sequence ID" value="NZ_BKAT01000033.1"/>
</dbReference>
<dbReference type="Pfam" id="PF17820">
    <property type="entry name" value="PDZ_6"/>
    <property type="match status" value="1"/>
</dbReference>
<dbReference type="InterPro" id="IPR005151">
    <property type="entry name" value="Tail-specific_protease"/>
</dbReference>
<dbReference type="InterPro" id="IPR029045">
    <property type="entry name" value="ClpP/crotonase-like_dom_sf"/>
</dbReference>
<keyword evidence="4" id="KW-0378">Hydrolase</keyword>
<protein>
    <submittedName>
        <fullName evidence="4">C-terminal processing protease CtpA/Prc, contains a PDZ domain</fullName>
    </submittedName>
</protein>
<dbReference type="Pfam" id="PF03572">
    <property type="entry name" value="Peptidase_S41"/>
    <property type="match status" value="1"/>
</dbReference>
<keyword evidence="4" id="KW-0645">Protease</keyword>
<dbReference type="GO" id="GO:0007165">
    <property type="term" value="P:signal transduction"/>
    <property type="evidence" value="ECO:0007669"/>
    <property type="project" value="TreeGrafter"/>
</dbReference>
<evidence type="ECO:0000313" key="4">
    <source>
        <dbReference type="EMBL" id="SEA88496.1"/>
    </source>
</evidence>
<dbReference type="GO" id="GO:0004175">
    <property type="term" value="F:endopeptidase activity"/>
    <property type="evidence" value="ECO:0007669"/>
    <property type="project" value="TreeGrafter"/>
</dbReference>
<dbReference type="Gene3D" id="3.90.226.10">
    <property type="entry name" value="2-enoyl-CoA Hydratase, Chain A, domain 1"/>
    <property type="match status" value="1"/>
</dbReference>
<dbReference type="PANTHER" id="PTHR32060:SF30">
    <property type="entry name" value="CARBOXY-TERMINAL PROCESSING PROTEASE CTPA"/>
    <property type="match status" value="1"/>
</dbReference>
<evidence type="ECO:0000259" key="3">
    <source>
        <dbReference type="Pfam" id="PF18294"/>
    </source>
</evidence>
<feature type="domain" description="Peptidase S41 N-terminal" evidence="3">
    <location>
        <begin position="38"/>
        <end position="81"/>
    </location>
</feature>
<gene>
    <name evidence="4" type="ORF">SAMN05660909_03961</name>
</gene>
<dbReference type="GO" id="GO:0006508">
    <property type="term" value="P:proteolysis"/>
    <property type="evidence" value="ECO:0007669"/>
    <property type="project" value="UniProtKB-KW"/>
</dbReference>
<dbReference type="OrthoDB" id="7168509at2"/>
<reference evidence="5" key="1">
    <citation type="submission" date="2016-10" db="EMBL/GenBank/DDBJ databases">
        <authorList>
            <person name="Varghese N."/>
            <person name="Submissions S."/>
        </authorList>
    </citation>
    <scope>NUCLEOTIDE SEQUENCE [LARGE SCALE GENOMIC DNA]</scope>
    <source>
        <strain evidence="5">DSM 23920</strain>
    </source>
</reference>
<dbReference type="CDD" id="cd07561">
    <property type="entry name" value="Peptidase_S41_CPP_like"/>
    <property type="match status" value="1"/>
</dbReference>
<dbReference type="GO" id="GO:0030288">
    <property type="term" value="C:outer membrane-bounded periplasmic space"/>
    <property type="evidence" value="ECO:0007669"/>
    <property type="project" value="TreeGrafter"/>
</dbReference>
<keyword evidence="5" id="KW-1185">Reference proteome</keyword>